<comment type="caution">
    <text evidence="1">The sequence shown here is derived from an EMBL/GenBank/DDBJ whole genome shotgun (WGS) entry which is preliminary data.</text>
</comment>
<proteinExistence type="predicted"/>
<name>A0A6B4JS34_CLOBO</name>
<organism evidence="1 2">
    <name type="scientific">Clostridium botulinum</name>
    <dbReference type="NCBI Taxonomy" id="1491"/>
    <lineage>
        <taxon>Bacteria</taxon>
        <taxon>Bacillati</taxon>
        <taxon>Bacillota</taxon>
        <taxon>Clostridia</taxon>
        <taxon>Eubacteriales</taxon>
        <taxon>Clostridiaceae</taxon>
        <taxon>Clostridium</taxon>
    </lineage>
</organism>
<protein>
    <submittedName>
        <fullName evidence="1">Uncharacterized protein</fullName>
    </submittedName>
</protein>
<accession>A0A6B4JS34</accession>
<dbReference type="CDD" id="cd11539">
    <property type="entry name" value="NTP-PPase_u2"/>
    <property type="match status" value="1"/>
</dbReference>
<gene>
    <name evidence="1" type="ORF">FDG31_17895</name>
</gene>
<sequence>MISIEKQTEICNKAIRTFGGNNQMIKACEECGKLIQALSKYVLNQNSDVDNVCEEIADVEIMCQQMREIFSSMQIDDWKAKKFKKLEGVVW</sequence>
<evidence type="ECO:0000313" key="2">
    <source>
        <dbReference type="Proteomes" id="UP000486903"/>
    </source>
</evidence>
<reference evidence="1 2" key="1">
    <citation type="submission" date="2019-04" db="EMBL/GenBank/DDBJ databases">
        <title>Genome sequencing of Clostridium botulinum Groups I-IV and Clostridium butyricum.</title>
        <authorList>
            <person name="Brunt J."/>
            <person name="Van Vliet A.H.M."/>
            <person name="Stringer S.C."/>
            <person name="Carter A.T."/>
            <person name="Peck M.W."/>
        </authorList>
    </citation>
    <scope>NUCLEOTIDE SEQUENCE [LARGE SCALE GENOMIC DNA]</scope>
    <source>
        <strain evidence="1 2">BL81</strain>
    </source>
</reference>
<dbReference type="Proteomes" id="UP000486903">
    <property type="component" value="Unassembled WGS sequence"/>
</dbReference>
<dbReference type="EMBL" id="SXFB01000026">
    <property type="protein sequence ID" value="NFV27971.1"/>
    <property type="molecule type" value="Genomic_DNA"/>
</dbReference>
<dbReference type="SUPFAM" id="SSF101386">
    <property type="entry name" value="all-alpha NTP pyrophosphatases"/>
    <property type="match status" value="1"/>
</dbReference>
<dbReference type="AlphaFoldDB" id="A0A6B4JS34"/>
<dbReference type="RefSeq" id="WP_003369532.1">
    <property type="nucleotide sequence ID" value="NZ_JACBBA010000010.1"/>
</dbReference>
<evidence type="ECO:0000313" key="1">
    <source>
        <dbReference type="EMBL" id="NFV27971.1"/>
    </source>
</evidence>